<dbReference type="GeneID" id="125776521"/>
<reference evidence="3" key="1">
    <citation type="submission" date="2025-05" db="UniProtKB">
        <authorList>
            <consortium name="RefSeq"/>
        </authorList>
    </citation>
    <scope>NUCLEOTIDE SEQUENCE [LARGE SCALE GENOMIC DNA]</scope>
</reference>
<feature type="domain" description="Cation channel complex component UNC80 N-terminal" evidence="2">
    <location>
        <begin position="32"/>
        <end position="62"/>
    </location>
</feature>
<sequence length="80" mass="9102">MVTKTTTNNNLHMNNNEENDIDQDDGMQDLGLPVSLQTFLWRQIAPFIRPKLGKLHEASCMFCQHAPGHHESKEACKVII</sequence>
<evidence type="ECO:0000256" key="1">
    <source>
        <dbReference type="SAM" id="MobiDB-lite"/>
    </source>
</evidence>
<reference evidence="4" key="2">
    <citation type="submission" date="2025-08" db="UniProtKB">
        <authorList>
            <consortium name="RefSeq"/>
        </authorList>
    </citation>
    <scope>IDENTIFICATION</scope>
    <source>
        <tissue evidence="4">Adult</tissue>
    </source>
</reference>
<proteinExistence type="predicted"/>
<keyword evidence="3" id="KW-1185">Reference proteome</keyword>
<organism evidence="3 4">
    <name type="scientific">Bactrocera dorsalis</name>
    <name type="common">Oriental fruit fly</name>
    <name type="synonym">Dacus dorsalis</name>
    <dbReference type="NCBI Taxonomy" id="27457"/>
    <lineage>
        <taxon>Eukaryota</taxon>
        <taxon>Metazoa</taxon>
        <taxon>Ecdysozoa</taxon>
        <taxon>Arthropoda</taxon>
        <taxon>Hexapoda</taxon>
        <taxon>Insecta</taxon>
        <taxon>Pterygota</taxon>
        <taxon>Neoptera</taxon>
        <taxon>Endopterygota</taxon>
        <taxon>Diptera</taxon>
        <taxon>Brachycera</taxon>
        <taxon>Muscomorpha</taxon>
        <taxon>Tephritoidea</taxon>
        <taxon>Tephritidae</taxon>
        <taxon>Bactrocera</taxon>
        <taxon>Bactrocera</taxon>
    </lineage>
</organism>
<dbReference type="PANTHER" id="PTHR31781">
    <property type="entry name" value="UNC80"/>
    <property type="match status" value="1"/>
</dbReference>
<dbReference type="Proteomes" id="UP001652620">
    <property type="component" value="Chromosome 2"/>
</dbReference>
<feature type="compositionally biased region" description="Low complexity" evidence="1">
    <location>
        <begin position="1"/>
        <end position="16"/>
    </location>
</feature>
<protein>
    <submittedName>
        <fullName evidence="4">Protein unc-80 homolog</fullName>
    </submittedName>
</protein>
<name>A0ABM3J6V5_BACDO</name>
<dbReference type="PANTHER" id="PTHR31781:SF1">
    <property type="entry name" value="PROTEIN UNC-80 HOMOLOG"/>
    <property type="match status" value="1"/>
</dbReference>
<dbReference type="InterPro" id="IPR031542">
    <property type="entry name" value="UNC80_N"/>
</dbReference>
<feature type="region of interest" description="Disordered" evidence="1">
    <location>
        <begin position="1"/>
        <end position="26"/>
    </location>
</feature>
<accession>A0ABM3J6V5</accession>
<gene>
    <name evidence="4" type="primary">LOC125776521</name>
</gene>
<evidence type="ECO:0000313" key="3">
    <source>
        <dbReference type="Proteomes" id="UP001652620"/>
    </source>
</evidence>
<dbReference type="RefSeq" id="XP_049304950.1">
    <property type="nucleotide sequence ID" value="XM_049448993.1"/>
</dbReference>
<evidence type="ECO:0000313" key="4">
    <source>
        <dbReference type="RefSeq" id="XP_049304950.1"/>
    </source>
</evidence>
<dbReference type="Pfam" id="PF15778">
    <property type="entry name" value="UNC80_N"/>
    <property type="match status" value="1"/>
</dbReference>
<evidence type="ECO:0000259" key="2">
    <source>
        <dbReference type="Pfam" id="PF15778"/>
    </source>
</evidence>
<feature type="compositionally biased region" description="Acidic residues" evidence="1">
    <location>
        <begin position="17"/>
        <end position="26"/>
    </location>
</feature>